<proteinExistence type="predicted"/>
<dbReference type="InterPro" id="IPR001375">
    <property type="entry name" value="Peptidase_S9_cat"/>
</dbReference>
<feature type="domain" description="Dipeptidylpeptidase IV N-terminal" evidence="2">
    <location>
        <begin position="106"/>
        <end position="403"/>
    </location>
</feature>
<sequence length="753" mass="85513">MLAMGTVNTSGTPFQTIVYCELTTEADVLMKPLLISEDFGPTNDGKPSAELQLHYERMRGQIGNGVTNFDVDVKAKKIFVSTANRLYKYYDGRLTRLCGWTELEPLNCQHSPVDSRYVAFTSHGRLYIDRDGEFSFATPVDRDSAITRGTPSFVVQEELERDKGFWWSPASVELVYEKVDETNVAQLNFATPGKAPASPMRYPRVGQSNPLSDLHLLTFNEKTKEFEDRPLLQTLDEIVPNSEYISRVNWDPNGKLLYLSLFDRFQKKLSVVVLDKENFISPQRIPIVVVREEESISWVNHNNLTYILPSCNEYKTGALIYGSEKDDKCHLYYSERIMHEGKPFTCDVRITSGKWTVLKDAPVVVDIHRMHIYFLASYSSAFRNQLCVCKVEKNSQPQPLTPSDLCFKYDRCDSELSLWPEVGFVCWLSNVKQTPECRFYQLIQNNDGSLPEAKFAHRFTIDHGSTLPVENTINGDVFSPLSPSAMSVDQPLAPPLTEIFNHEFSETLLPCGETVFSIVFTPNGATKPLPVLHYVYGGPGLQIVKDSWLTISQFLKFIAAGYAIVLVDGRGSANRGIKFESHIKGRLGQVEVEDQVYVLKTLASKNMLLDMDRVLVTGWSYGGYMSLRMLALYPQIYKGACAGGAVVDWKLYDTCYTERYMEFDYDTKYWNSNILSVADKLPDEPNKLLIVHGLIDENVHFAHTEKLVQQLISLGKPHQLLVFPNERHGVRKAEAVEYLHANMLNFFQNAINR</sequence>
<dbReference type="AlphaFoldDB" id="A0A1I7RY23"/>
<dbReference type="Gene3D" id="3.40.50.1820">
    <property type="entry name" value="alpha/beta hydrolase"/>
    <property type="match status" value="1"/>
</dbReference>
<feature type="domain" description="Peptidase S9 prolyl oligopeptidase catalytic" evidence="1">
    <location>
        <begin position="557"/>
        <end position="752"/>
    </location>
</feature>
<dbReference type="SUPFAM" id="SSF82171">
    <property type="entry name" value="DPP6 N-terminal domain-like"/>
    <property type="match status" value="1"/>
</dbReference>
<dbReference type="WBParaSite" id="BXY_0564000.1">
    <property type="protein sequence ID" value="BXY_0564000.1"/>
    <property type="gene ID" value="BXY_0564000"/>
</dbReference>
<dbReference type="InterPro" id="IPR029058">
    <property type="entry name" value="AB_hydrolase_fold"/>
</dbReference>
<evidence type="ECO:0000259" key="1">
    <source>
        <dbReference type="Pfam" id="PF00326"/>
    </source>
</evidence>
<dbReference type="PANTHER" id="PTHR11731:SF193">
    <property type="entry name" value="DIPEPTIDYL PEPTIDASE 9"/>
    <property type="match status" value="1"/>
</dbReference>
<protein>
    <submittedName>
        <fullName evidence="4">Dipeptidyl-peptidase IV</fullName>
    </submittedName>
</protein>
<evidence type="ECO:0000313" key="3">
    <source>
        <dbReference type="Proteomes" id="UP000095284"/>
    </source>
</evidence>
<dbReference type="GO" id="GO:0008236">
    <property type="term" value="F:serine-type peptidase activity"/>
    <property type="evidence" value="ECO:0007669"/>
    <property type="project" value="InterPro"/>
</dbReference>
<dbReference type="GO" id="GO:0008239">
    <property type="term" value="F:dipeptidyl-peptidase activity"/>
    <property type="evidence" value="ECO:0007669"/>
    <property type="project" value="TreeGrafter"/>
</dbReference>
<accession>A0A1I7RY23</accession>
<dbReference type="InterPro" id="IPR002469">
    <property type="entry name" value="Peptidase_S9B_N"/>
</dbReference>
<dbReference type="Gene3D" id="2.140.10.30">
    <property type="entry name" value="Dipeptidylpeptidase IV, N-terminal domain"/>
    <property type="match status" value="1"/>
</dbReference>
<evidence type="ECO:0000259" key="2">
    <source>
        <dbReference type="Pfam" id="PF00930"/>
    </source>
</evidence>
<dbReference type="InterPro" id="IPR050278">
    <property type="entry name" value="Serine_Prot_S9B/DPPIV"/>
</dbReference>
<dbReference type="PANTHER" id="PTHR11731">
    <property type="entry name" value="PROTEASE FAMILY S9B,C DIPEPTIDYL-PEPTIDASE IV-RELATED"/>
    <property type="match status" value="1"/>
</dbReference>
<name>A0A1I7RY23_BURXY</name>
<reference evidence="4" key="1">
    <citation type="submission" date="2016-11" db="UniProtKB">
        <authorList>
            <consortium name="WormBaseParasite"/>
        </authorList>
    </citation>
    <scope>IDENTIFICATION</scope>
</reference>
<evidence type="ECO:0000313" key="4">
    <source>
        <dbReference type="WBParaSite" id="BXY_0564000.1"/>
    </source>
</evidence>
<dbReference type="SUPFAM" id="SSF53474">
    <property type="entry name" value="alpha/beta-Hydrolases"/>
    <property type="match status" value="1"/>
</dbReference>
<organism evidence="3 4">
    <name type="scientific">Bursaphelenchus xylophilus</name>
    <name type="common">Pinewood nematode worm</name>
    <name type="synonym">Aphelenchoides xylophilus</name>
    <dbReference type="NCBI Taxonomy" id="6326"/>
    <lineage>
        <taxon>Eukaryota</taxon>
        <taxon>Metazoa</taxon>
        <taxon>Ecdysozoa</taxon>
        <taxon>Nematoda</taxon>
        <taxon>Chromadorea</taxon>
        <taxon>Rhabditida</taxon>
        <taxon>Tylenchina</taxon>
        <taxon>Tylenchomorpha</taxon>
        <taxon>Aphelenchoidea</taxon>
        <taxon>Aphelenchoididae</taxon>
        <taxon>Bursaphelenchus</taxon>
    </lineage>
</organism>
<dbReference type="Proteomes" id="UP000095284">
    <property type="component" value="Unplaced"/>
</dbReference>
<dbReference type="GO" id="GO:0006508">
    <property type="term" value="P:proteolysis"/>
    <property type="evidence" value="ECO:0007669"/>
    <property type="project" value="InterPro"/>
</dbReference>
<dbReference type="eggNOG" id="KOG2281">
    <property type="taxonomic scope" value="Eukaryota"/>
</dbReference>
<dbReference type="Pfam" id="PF00326">
    <property type="entry name" value="Peptidase_S9"/>
    <property type="match status" value="1"/>
</dbReference>
<dbReference type="Pfam" id="PF00930">
    <property type="entry name" value="DPPIV_N"/>
    <property type="match status" value="1"/>
</dbReference>